<accession>A0ABY1IIH0</accession>
<keyword evidence="3 5" id="KW-0418">Kinase</keyword>
<gene>
    <name evidence="5" type="ORF">SAMN02745911_2034</name>
</gene>
<comment type="caution">
    <text evidence="5">The sequence shown here is derived from an EMBL/GenBank/DDBJ whole genome shotgun (WGS) entry which is preliminary data.</text>
</comment>
<protein>
    <submittedName>
        <fullName evidence="5">2-keto-3-deoxygluconate kinase</fullName>
    </submittedName>
</protein>
<evidence type="ECO:0000256" key="2">
    <source>
        <dbReference type="ARBA" id="ARBA00022679"/>
    </source>
</evidence>
<dbReference type="InterPro" id="IPR002173">
    <property type="entry name" value="Carboh/pur_kinase_PfkB_CS"/>
</dbReference>
<dbReference type="InterPro" id="IPR050306">
    <property type="entry name" value="PfkB_Carbo_kinase"/>
</dbReference>
<dbReference type="RefSeq" id="WP_060603616.1">
    <property type="nucleotide sequence ID" value="NZ_FQZC01000002.1"/>
</dbReference>
<dbReference type="Pfam" id="PF00294">
    <property type="entry name" value="PfkB"/>
    <property type="match status" value="1"/>
</dbReference>
<organism evidence="5 6">
    <name type="scientific">Aureimonas altamirensis DSM 21988</name>
    <dbReference type="NCBI Taxonomy" id="1121026"/>
    <lineage>
        <taxon>Bacteria</taxon>
        <taxon>Pseudomonadati</taxon>
        <taxon>Pseudomonadota</taxon>
        <taxon>Alphaproteobacteria</taxon>
        <taxon>Hyphomicrobiales</taxon>
        <taxon>Aurantimonadaceae</taxon>
        <taxon>Aureimonas</taxon>
    </lineage>
</organism>
<keyword evidence="6" id="KW-1185">Reference proteome</keyword>
<evidence type="ECO:0000259" key="4">
    <source>
        <dbReference type="Pfam" id="PF00294"/>
    </source>
</evidence>
<name>A0ABY1IIH0_9HYPH</name>
<dbReference type="PANTHER" id="PTHR43085:SF15">
    <property type="entry name" value="2-DEHYDRO-3-DEOXYGLUCONOKINASE"/>
    <property type="match status" value="1"/>
</dbReference>
<sequence>MSQKVETVLSIGECMIELSPTGQGTYRQGFAGDTFNTAWYLRRLLPQEREVAYFTNVGDDPLSHAMMAFIEGSGVSTRHIKAMPGRVAGLYLITLDGHERSFSYWRDTAAAKALADDEARLTAAVDEAALVYFSGITLAILPPERRAAFLSILKSARNGGKRIAFDPNIRDRLWAGRAACAEGIEAGAEVATICLPSFDDEARIFGDADAAATAARYREIGCEEVVVKDGGGDALLLVAGMQEPLVVPSNPVEKPVDTTGAGDSFGAGYLAARLQGQSPKDAALSAHATAARVIQGYGGLVEL</sequence>
<dbReference type="EMBL" id="FQZC01000002">
    <property type="protein sequence ID" value="SHJ21268.1"/>
    <property type="molecule type" value="Genomic_DNA"/>
</dbReference>
<comment type="similarity">
    <text evidence="1">Belongs to the carbohydrate kinase PfkB family.</text>
</comment>
<dbReference type="PANTHER" id="PTHR43085">
    <property type="entry name" value="HEXOKINASE FAMILY MEMBER"/>
    <property type="match status" value="1"/>
</dbReference>
<dbReference type="PROSITE" id="PS00584">
    <property type="entry name" value="PFKB_KINASES_2"/>
    <property type="match status" value="1"/>
</dbReference>
<proteinExistence type="inferred from homology"/>
<dbReference type="SUPFAM" id="SSF53613">
    <property type="entry name" value="Ribokinase-like"/>
    <property type="match status" value="1"/>
</dbReference>
<evidence type="ECO:0000313" key="6">
    <source>
        <dbReference type="Proteomes" id="UP000184290"/>
    </source>
</evidence>
<feature type="domain" description="Carbohydrate kinase PfkB" evidence="4">
    <location>
        <begin position="7"/>
        <end position="298"/>
    </location>
</feature>
<dbReference type="InterPro" id="IPR011611">
    <property type="entry name" value="PfkB_dom"/>
</dbReference>
<reference evidence="5 6" key="1">
    <citation type="submission" date="2016-11" db="EMBL/GenBank/DDBJ databases">
        <authorList>
            <person name="Varghese N."/>
            <person name="Submissions S."/>
        </authorList>
    </citation>
    <scope>NUCLEOTIDE SEQUENCE [LARGE SCALE GENOMIC DNA]</scope>
    <source>
        <strain evidence="5 6">DSM 21988</strain>
    </source>
</reference>
<dbReference type="Proteomes" id="UP000184290">
    <property type="component" value="Unassembled WGS sequence"/>
</dbReference>
<dbReference type="GO" id="GO:0016301">
    <property type="term" value="F:kinase activity"/>
    <property type="evidence" value="ECO:0007669"/>
    <property type="project" value="UniProtKB-KW"/>
</dbReference>
<keyword evidence="2" id="KW-0808">Transferase</keyword>
<evidence type="ECO:0000256" key="3">
    <source>
        <dbReference type="ARBA" id="ARBA00022777"/>
    </source>
</evidence>
<dbReference type="CDD" id="cd01166">
    <property type="entry name" value="KdgK"/>
    <property type="match status" value="1"/>
</dbReference>
<dbReference type="Gene3D" id="3.40.1190.20">
    <property type="match status" value="1"/>
</dbReference>
<evidence type="ECO:0000313" key="5">
    <source>
        <dbReference type="EMBL" id="SHJ21268.1"/>
    </source>
</evidence>
<dbReference type="InterPro" id="IPR029056">
    <property type="entry name" value="Ribokinase-like"/>
</dbReference>
<evidence type="ECO:0000256" key="1">
    <source>
        <dbReference type="ARBA" id="ARBA00010688"/>
    </source>
</evidence>